<dbReference type="PANTHER" id="PTHR11407">
    <property type="entry name" value="LYSOZYME C"/>
    <property type="match status" value="1"/>
</dbReference>
<dbReference type="InterPro" id="IPR000974">
    <property type="entry name" value="Glyco_hydro_22_lys"/>
</dbReference>
<reference evidence="10" key="2">
    <citation type="submission" date="2023-05" db="EMBL/GenBank/DDBJ databases">
        <authorList>
            <person name="Fouks B."/>
        </authorList>
    </citation>
    <scope>NUCLEOTIDE SEQUENCE</scope>
    <source>
        <strain evidence="10">Stay&amp;Tobe</strain>
        <tissue evidence="10">Testes</tissue>
    </source>
</reference>
<dbReference type="Pfam" id="PF00062">
    <property type="entry name" value="Lys"/>
    <property type="match status" value="2"/>
</dbReference>
<dbReference type="InterPro" id="IPR019799">
    <property type="entry name" value="Glyco_hydro_22_CS"/>
</dbReference>
<dbReference type="PRINTS" id="PR00135">
    <property type="entry name" value="LYZLACT"/>
</dbReference>
<dbReference type="AlphaFoldDB" id="A0AAD8EJ78"/>
<keyword evidence="8" id="KW-0732">Signal</keyword>
<organism evidence="10 11">
    <name type="scientific">Diploptera punctata</name>
    <name type="common">Pacific beetle cockroach</name>
    <dbReference type="NCBI Taxonomy" id="6984"/>
    <lineage>
        <taxon>Eukaryota</taxon>
        <taxon>Metazoa</taxon>
        <taxon>Ecdysozoa</taxon>
        <taxon>Arthropoda</taxon>
        <taxon>Hexapoda</taxon>
        <taxon>Insecta</taxon>
        <taxon>Pterygota</taxon>
        <taxon>Neoptera</taxon>
        <taxon>Polyneoptera</taxon>
        <taxon>Dictyoptera</taxon>
        <taxon>Blattodea</taxon>
        <taxon>Blaberoidea</taxon>
        <taxon>Blaberidae</taxon>
        <taxon>Diplopterinae</taxon>
        <taxon>Diploptera</taxon>
    </lineage>
</organism>
<comment type="caution">
    <text evidence="10">The sequence shown here is derived from an EMBL/GenBank/DDBJ whole genome shotgun (WGS) entry which is preliminary data.</text>
</comment>
<feature type="chain" id="PRO_5041928364" description="lysozyme" evidence="8">
    <location>
        <begin position="20"/>
        <end position="264"/>
    </location>
</feature>
<dbReference type="GO" id="GO:0031640">
    <property type="term" value="P:killing of cells of another organism"/>
    <property type="evidence" value="ECO:0007669"/>
    <property type="project" value="UniProtKB-KW"/>
</dbReference>
<dbReference type="EC" id="3.2.1.17" evidence="3"/>
<evidence type="ECO:0000256" key="5">
    <source>
        <dbReference type="ARBA" id="ARBA00023157"/>
    </source>
</evidence>
<proteinExistence type="inferred from homology"/>
<evidence type="ECO:0000256" key="7">
    <source>
        <dbReference type="RuleBase" id="RU004440"/>
    </source>
</evidence>
<dbReference type="Gene3D" id="1.10.530.10">
    <property type="match status" value="2"/>
</dbReference>
<comment type="catalytic activity">
    <reaction evidence="1">
        <text>Hydrolysis of (1-&gt;4)-beta-linkages between N-acetylmuramic acid and N-acetyl-D-glucosamine residues in a peptidoglycan and between N-acetyl-D-glucosamine residues in chitodextrins.</text>
        <dbReference type="EC" id="3.2.1.17"/>
    </reaction>
</comment>
<dbReference type="CDD" id="cd16899">
    <property type="entry name" value="LYZ_C_invert"/>
    <property type="match status" value="2"/>
</dbReference>
<feature type="domain" description="Glycosyl hydrolases family 22 (GH22)" evidence="9">
    <location>
        <begin position="91"/>
        <end position="109"/>
    </location>
</feature>
<keyword evidence="4" id="KW-0081">Bacteriolytic enzyme</keyword>
<evidence type="ECO:0000259" key="9">
    <source>
        <dbReference type="PROSITE" id="PS00128"/>
    </source>
</evidence>
<reference evidence="10" key="1">
    <citation type="journal article" date="2023" name="IScience">
        <title>Live-bearing cockroach genome reveals convergent evolutionary mechanisms linked to viviparity in insects and beyond.</title>
        <authorList>
            <person name="Fouks B."/>
            <person name="Harrison M.C."/>
            <person name="Mikhailova A.A."/>
            <person name="Marchal E."/>
            <person name="English S."/>
            <person name="Carruthers M."/>
            <person name="Jennings E.C."/>
            <person name="Chiamaka E.L."/>
            <person name="Frigard R.A."/>
            <person name="Pippel M."/>
            <person name="Attardo G.M."/>
            <person name="Benoit J.B."/>
            <person name="Bornberg-Bauer E."/>
            <person name="Tobe S.S."/>
        </authorList>
    </citation>
    <scope>NUCLEOTIDE SEQUENCE</scope>
    <source>
        <strain evidence="10">Stay&amp;Tobe</strain>
    </source>
</reference>
<evidence type="ECO:0000256" key="1">
    <source>
        <dbReference type="ARBA" id="ARBA00000632"/>
    </source>
</evidence>
<name>A0AAD8EJ78_DIPPU</name>
<evidence type="ECO:0000256" key="3">
    <source>
        <dbReference type="ARBA" id="ARBA00012732"/>
    </source>
</evidence>
<dbReference type="InterPro" id="IPR023346">
    <property type="entry name" value="Lysozyme-like_dom_sf"/>
</dbReference>
<dbReference type="Proteomes" id="UP001233999">
    <property type="component" value="Unassembled WGS sequence"/>
</dbReference>
<evidence type="ECO:0000256" key="4">
    <source>
        <dbReference type="ARBA" id="ARBA00022638"/>
    </source>
</evidence>
<keyword evidence="6" id="KW-0378">Hydrolase</keyword>
<dbReference type="PRINTS" id="PR00137">
    <property type="entry name" value="LYSOZYME"/>
</dbReference>
<keyword evidence="4" id="KW-0929">Antimicrobial</keyword>
<evidence type="ECO:0000256" key="2">
    <source>
        <dbReference type="ARBA" id="ARBA00010859"/>
    </source>
</evidence>
<dbReference type="FunFam" id="1.10.530.10:FF:000001">
    <property type="entry name" value="Lysozyme C"/>
    <property type="match status" value="1"/>
</dbReference>
<dbReference type="EMBL" id="JASPKZ010003844">
    <property type="protein sequence ID" value="KAJ9592166.1"/>
    <property type="molecule type" value="Genomic_DNA"/>
</dbReference>
<gene>
    <name evidence="10" type="ORF">L9F63_001282</name>
</gene>
<feature type="domain" description="Glycosyl hydrolases family 22 (GH22)" evidence="9">
    <location>
        <begin position="216"/>
        <end position="234"/>
    </location>
</feature>
<keyword evidence="6" id="KW-0326">Glycosidase</keyword>
<protein>
    <recommendedName>
        <fullName evidence="3">lysozyme</fullName>
        <ecNumber evidence="3">3.2.1.17</ecNumber>
    </recommendedName>
</protein>
<dbReference type="GO" id="GO:0003796">
    <property type="term" value="F:lysozyme activity"/>
    <property type="evidence" value="ECO:0007669"/>
    <property type="project" value="UniProtKB-EC"/>
</dbReference>
<dbReference type="PANTHER" id="PTHR11407:SF63">
    <property type="entry name" value="LYSOZYME C"/>
    <property type="match status" value="1"/>
</dbReference>
<dbReference type="PROSITE" id="PS51348">
    <property type="entry name" value="GLYCOSYL_HYDROL_F22_2"/>
    <property type="match status" value="2"/>
</dbReference>
<comment type="similarity">
    <text evidence="2 7">Belongs to the glycosyl hydrolase 22 family.</text>
</comment>
<feature type="signal peptide" evidence="8">
    <location>
        <begin position="1"/>
        <end position="19"/>
    </location>
</feature>
<accession>A0AAD8EJ78</accession>
<dbReference type="PROSITE" id="PS00128">
    <property type="entry name" value="GLYCOSYL_HYDROL_F22_1"/>
    <property type="match status" value="2"/>
</dbReference>
<sequence length="264" mass="30009">MTMLRIAVIVAVVLQVALARKFDVCSFARELRKHGIPNNHELNEWVCIAEHESGLNTRAVNHYNSDGSRDYGIFQINDRYWCEHGRSGKGCNVSCGDLINDNLAADIRCARHIKQVQGLSAWVAWNNKCAGRHIKDVSLAKKFTACELAKELRRLGASNNQELNELVCLAQKEGSFDTRTVKLVKNPQRYYDSHSYGIFQINDHVWCEHRKPGNICNVKCEDMLNDDISDDYKCAKYIKDSQGRSWHHLHENCSGKNAADVTKC</sequence>
<dbReference type="InterPro" id="IPR001916">
    <property type="entry name" value="Glyco_hydro_22"/>
</dbReference>
<dbReference type="SMART" id="SM00263">
    <property type="entry name" value="LYZ1"/>
    <property type="match status" value="2"/>
</dbReference>
<evidence type="ECO:0000256" key="6">
    <source>
        <dbReference type="ARBA" id="ARBA00023295"/>
    </source>
</evidence>
<dbReference type="GO" id="GO:0042742">
    <property type="term" value="P:defense response to bacterium"/>
    <property type="evidence" value="ECO:0007669"/>
    <property type="project" value="UniProtKB-KW"/>
</dbReference>
<keyword evidence="5" id="KW-1015">Disulfide bond</keyword>
<evidence type="ECO:0000313" key="11">
    <source>
        <dbReference type="Proteomes" id="UP001233999"/>
    </source>
</evidence>
<evidence type="ECO:0000256" key="8">
    <source>
        <dbReference type="SAM" id="SignalP"/>
    </source>
</evidence>
<dbReference type="SUPFAM" id="SSF53955">
    <property type="entry name" value="Lysozyme-like"/>
    <property type="match status" value="2"/>
</dbReference>
<evidence type="ECO:0000313" key="10">
    <source>
        <dbReference type="EMBL" id="KAJ9592166.1"/>
    </source>
</evidence>
<keyword evidence="11" id="KW-1185">Reference proteome</keyword>